<evidence type="ECO:0000256" key="1">
    <source>
        <dbReference type="SAM" id="MobiDB-lite"/>
    </source>
</evidence>
<evidence type="ECO:0000313" key="3">
    <source>
        <dbReference type="WBParaSite" id="maker-PairedContig_434-snap-gene-0.23-mRNA-1"/>
    </source>
</evidence>
<organism evidence="3">
    <name type="scientific">Wuchereria bancrofti</name>
    <dbReference type="NCBI Taxonomy" id="6293"/>
    <lineage>
        <taxon>Eukaryota</taxon>
        <taxon>Metazoa</taxon>
        <taxon>Ecdysozoa</taxon>
        <taxon>Nematoda</taxon>
        <taxon>Chromadorea</taxon>
        <taxon>Rhabditida</taxon>
        <taxon>Spirurina</taxon>
        <taxon>Spiruromorpha</taxon>
        <taxon>Filarioidea</taxon>
        <taxon>Onchocercidae</taxon>
        <taxon>Wuchereria</taxon>
    </lineage>
</organism>
<evidence type="ECO:0000256" key="2">
    <source>
        <dbReference type="SAM" id="Phobius"/>
    </source>
</evidence>
<dbReference type="WBParaSite" id="maker-PairedContig_434-snap-gene-0.23-mRNA-1">
    <property type="protein sequence ID" value="maker-PairedContig_434-snap-gene-0.23-mRNA-1"/>
    <property type="gene ID" value="maker-PairedContig_434-snap-gene-0.23"/>
</dbReference>
<keyword evidence="2" id="KW-0812">Transmembrane</keyword>
<accession>A0A1I8ESV5</accession>
<keyword evidence="2" id="KW-0472">Membrane</keyword>
<proteinExistence type="predicted"/>
<sequence>MDNYGMNGMRYSPIINQSSVFVALQANIFCIMANSYHSFNYRLTSRQMKSSQWRKEGEGNEGGGLERYHTQ</sequence>
<feature type="transmembrane region" description="Helical" evidence="2">
    <location>
        <begin position="20"/>
        <end position="39"/>
    </location>
</feature>
<dbReference type="AlphaFoldDB" id="A0A1I8ESV5"/>
<feature type="compositionally biased region" description="Basic and acidic residues" evidence="1">
    <location>
        <begin position="53"/>
        <end position="71"/>
    </location>
</feature>
<keyword evidence="2" id="KW-1133">Transmembrane helix</keyword>
<feature type="region of interest" description="Disordered" evidence="1">
    <location>
        <begin position="46"/>
        <end position="71"/>
    </location>
</feature>
<reference evidence="3" key="1">
    <citation type="submission" date="2016-11" db="UniProtKB">
        <authorList>
            <consortium name="WormBaseParasite"/>
        </authorList>
    </citation>
    <scope>IDENTIFICATION</scope>
    <source>
        <strain evidence="3">pt0022</strain>
    </source>
</reference>
<protein>
    <submittedName>
        <fullName evidence="3">Uncharacterized protein</fullName>
    </submittedName>
</protein>
<name>A0A1I8ESV5_WUCBA</name>